<dbReference type="SUPFAM" id="SSF57850">
    <property type="entry name" value="RING/U-box"/>
    <property type="match status" value="1"/>
</dbReference>
<dbReference type="SMART" id="SM00504">
    <property type="entry name" value="Ubox"/>
    <property type="match status" value="1"/>
</dbReference>
<dbReference type="PANTHER" id="PTHR10131">
    <property type="entry name" value="TNF RECEPTOR ASSOCIATED FACTOR"/>
    <property type="match status" value="1"/>
</dbReference>
<feature type="compositionally biased region" description="Basic residues" evidence="5">
    <location>
        <begin position="201"/>
        <end position="211"/>
    </location>
</feature>
<reference evidence="6" key="1">
    <citation type="submission" date="2020-04" db="EMBL/GenBank/DDBJ databases">
        <authorList>
            <person name="Alioto T."/>
            <person name="Alioto T."/>
            <person name="Gomez Garrido J."/>
        </authorList>
    </citation>
    <scope>NUCLEOTIDE SEQUENCE</scope>
    <source>
        <strain evidence="6">A484AB</strain>
    </source>
</reference>
<dbReference type="GO" id="GO:0004842">
    <property type="term" value="F:ubiquitin-protein transferase activity"/>
    <property type="evidence" value="ECO:0007669"/>
    <property type="project" value="InterPro"/>
</dbReference>
<dbReference type="PROSITE" id="PS50089">
    <property type="entry name" value="ZF_RING_2"/>
    <property type="match status" value="1"/>
</dbReference>
<dbReference type="Pfam" id="PF13923">
    <property type="entry name" value="zf-C3HC4_2"/>
    <property type="match status" value="1"/>
</dbReference>
<dbReference type="InterPro" id="IPR001293">
    <property type="entry name" value="Znf_TRAF"/>
</dbReference>
<dbReference type="GO" id="GO:0008270">
    <property type="term" value="F:zinc ion binding"/>
    <property type="evidence" value="ECO:0007669"/>
    <property type="project" value="UniProtKB-KW"/>
</dbReference>
<protein>
    <submittedName>
        <fullName evidence="6">RING finger 151-like isoform X2</fullName>
    </submittedName>
</protein>
<gene>
    <name evidence="6" type="ORF">PACLA_8A073054</name>
</gene>
<feature type="non-terminal residue" evidence="6">
    <location>
        <position position="569"/>
    </location>
</feature>
<dbReference type="SMART" id="SM00612">
    <property type="entry name" value="Kelch"/>
    <property type="match status" value="2"/>
</dbReference>
<accession>A0A7D9IDZ7</accession>
<keyword evidence="1" id="KW-0880">Kelch repeat</keyword>
<dbReference type="InterPro" id="IPR006652">
    <property type="entry name" value="Kelch_1"/>
</dbReference>
<keyword evidence="4" id="KW-0862">Zinc</keyword>
<evidence type="ECO:0000256" key="4">
    <source>
        <dbReference type="ARBA" id="ARBA00022833"/>
    </source>
</evidence>
<keyword evidence="2" id="KW-0479">Metal-binding</keyword>
<dbReference type="InterPro" id="IPR003613">
    <property type="entry name" value="Ubox_domain"/>
</dbReference>
<evidence type="ECO:0000313" key="6">
    <source>
        <dbReference type="EMBL" id="CAB4007277.1"/>
    </source>
</evidence>
<evidence type="ECO:0000256" key="5">
    <source>
        <dbReference type="SAM" id="MobiDB-lite"/>
    </source>
</evidence>
<feature type="region of interest" description="Disordered" evidence="5">
    <location>
        <begin position="201"/>
        <end position="239"/>
    </location>
</feature>
<dbReference type="Proteomes" id="UP001152795">
    <property type="component" value="Unassembled WGS sequence"/>
</dbReference>
<feature type="compositionally biased region" description="Polar residues" evidence="5">
    <location>
        <begin position="230"/>
        <end position="239"/>
    </location>
</feature>
<dbReference type="InterPro" id="IPR013083">
    <property type="entry name" value="Znf_RING/FYVE/PHD"/>
</dbReference>
<dbReference type="PROSITE" id="PS50145">
    <property type="entry name" value="ZF_TRAF"/>
    <property type="match status" value="1"/>
</dbReference>
<evidence type="ECO:0000256" key="3">
    <source>
        <dbReference type="ARBA" id="ARBA00022771"/>
    </source>
</evidence>
<dbReference type="Gene3D" id="3.30.40.10">
    <property type="entry name" value="Zinc/RING finger domain, C3HC4 (zinc finger)"/>
    <property type="match status" value="2"/>
</dbReference>
<comment type="caution">
    <text evidence="6">The sequence shown here is derived from an EMBL/GenBank/DDBJ whole genome shotgun (WGS) entry which is preliminary data.</text>
</comment>
<dbReference type="Pfam" id="PF02176">
    <property type="entry name" value="zf-TRAF"/>
    <property type="match status" value="1"/>
</dbReference>
<name>A0A7D9IDZ7_PARCT</name>
<dbReference type="SUPFAM" id="SSF117281">
    <property type="entry name" value="Kelch motif"/>
    <property type="match status" value="1"/>
</dbReference>
<dbReference type="AlphaFoldDB" id="A0A7D9IDZ7"/>
<dbReference type="EMBL" id="CACRXK020005748">
    <property type="protein sequence ID" value="CAB4007277.1"/>
    <property type="molecule type" value="Genomic_DNA"/>
</dbReference>
<evidence type="ECO:0000256" key="2">
    <source>
        <dbReference type="ARBA" id="ARBA00022723"/>
    </source>
</evidence>
<dbReference type="SUPFAM" id="SSF49599">
    <property type="entry name" value="TRAF domain-like"/>
    <property type="match status" value="1"/>
</dbReference>
<dbReference type="Gene3D" id="2.120.10.80">
    <property type="entry name" value="Kelch-type beta propeller"/>
    <property type="match status" value="2"/>
</dbReference>
<dbReference type="GO" id="GO:0016567">
    <property type="term" value="P:protein ubiquitination"/>
    <property type="evidence" value="ECO:0007669"/>
    <property type="project" value="InterPro"/>
</dbReference>
<sequence length="569" mass="64875">MACASSTQNDTNAAYLDHFTCNICLEVLQEPVQCVKNEHYFCKKCITKHLTRSQTCPVCQDALTSETLRRIPRTVANLLEQFQSHRCRYVSRGCMTAVSREALLLHHEECGFAPVQCSHEGCEDTVHRQDLVSHQQACEFRSVTCDDCHEAMKKREYRKHSCVLRKEVDENKQELVEVKRILREIQDEQLRQGEEIQRLAGRKPRDRRRRAMQGQQGNSLLQPAREVRQPNPTRGQQCDSSKADSAFSNFFSQVSCMSSPIQNQATVNRRIFVAGGGNNSYEIFDWSTQKWTLYEETLLFDHEDGFSFVYDNKVMICGGKKTNTVECLDIASAYSDEFPLSMPKRNTKGILYGDKILTFGRQSVSAISLKSPFETTVFAPYAKNKRDDPHCVAFVNENAVVLVGSWSTRRTRRRANSKANIRMYNPTTQVMMNLAPLPYQWSEMAAVAQDDDLIILGGWKQYVEVSNEVLMYNITNQTYRMLPSMLEQRSQCAAVTMGDKIIAIGGRTYSSENHNYKIPLNTVEYMVLGEDRWKKLPAMHCHREGATDTTVREVVNMAVDAFSLAESAS</sequence>
<dbReference type="SUPFAM" id="SSF50965">
    <property type="entry name" value="Galactose oxidase, central domain"/>
    <property type="match status" value="1"/>
</dbReference>
<keyword evidence="7" id="KW-1185">Reference proteome</keyword>
<proteinExistence type="predicted"/>
<dbReference type="OrthoDB" id="5989761at2759"/>
<dbReference type="InterPro" id="IPR015915">
    <property type="entry name" value="Kelch-typ_b-propeller"/>
</dbReference>
<evidence type="ECO:0000256" key="1">
    <source>
        <dbReference type="ARBA" id="ARBA00022441"/>
    </source>
</evidence>
<dbReference type="InterPro" id="IPR011043">
    <property type="entry name" value="Gal_Oxase/kelch_b-propeller"/>
</dbReference>
<organism evidence="6 7">
    <name type="scientific">Paramuricea clavata</name>
    <name type="common">Red gorgonian</name>
    <name type="synonym">Violescent sea-whip</name>
    <dbReference type="NCBI Taxonomy" id="317549"/>
    <lineage>
        <taxon>Eukaryota</taxon>
        <taxon>Metazoa</taxon>
        <taxon>Cnidaria</taxon>
        <taxon>Anthozoa</taxon>
        <taxon>Octocorallia</taxon>
        <taxon>Malacalcyonacea</taxon>
        <taxon>Plexauridae</taxon>
        <taxon>Paramuricea</taxon>
    </lineage>
</organism>
<dbReference type="PANTHER" id="PTHR10131:SF94">
    <property type="entry name" value="TNF RECEPTOR-ASSOCIATED FACTOR 4"/>
    <property type="match status" value="1"/>
</dbReference>
<dbReference type="Pfam" id="PF01344">
    <property type="entry name" value="Kelch_1"/>
    <property type="match status" value="1"/>
</dbReference>
<dbReference type="InterPro" id="IPR001841">
    <property type="entry name" value="Znf_RING"/>
</dbReference>
<keyword evidence="3" id="KW-0863">Zinc-finger</keyword>
<evidence type="ECO:0000313" key="7">
    <source>
        <dbReference type="Proteomes" id="UP001152795"/>
    </source>
</evidence>